<feature type="transmembrane region" description="Helical" evidence="1">
    <location>
        <begin position="37"/>
        <end position="58"/>
    </location>
</feature>
<sequence length="292" mass="32323">MNTNNKYIEFKKKRELGDILTDTFAFLRQEGKSLFSILMKTCGIPFVLLLLASAYYTYSSSNLFDPVSISNGEMFNSGGILISLFLMLAALLAFYGLLFGSVLHYIKAYTDNKGTIDYNTVIQGVRKDFGSILGLGALSGIIIFFGFVLCFLPGIYLYVPMSLVFAILVFRNVSVTDAISESFQLVKNEWWITFATLFVLGIIIWIISMIFSVPALIYTFTKTFTAASEGTYANPAAMVDWVFIGLNAIASAAQYALYVITAIASAFIYFNLNERKYATGALEQIDSLGNDS</sequence>
<feature type="transmembrane region" description="Helical" evidence="1">
    <location>
        <begin position="155"/>
        <end position="173"/>
    </location>
</feature>
<dbReference type="Proteomes" id="UP001597344">
    <property type="component" value="Unassembled WGS sequence"/>
</dbReference>
<keyword evidence="1" id="KW-0472">Membrane</keyword>
<keyword evidence="3" id="KW-1185">Reference proteome</keyword>
<gene>
    <name evidence="2" type="ORF">ACFSJT_03815</name>
</gene>
<organism evidence="2 3">
    <name type="scientific">Aquimarina celericrescens</name>
    <dbReference type="NCBI Taxonomy" id="1964542"/>
    <lineage>
        <taxon>Bacteria</taxon>
        <taxon>Pseudomonadati</taxon>
        <taxon>Bacteroidota</taxon>
        <taxon>Flavobacteriia</taxon>
        <taxon>Flavobacteriales</taxon>
        <taxon>Flavobacteriaceae</taxon>
        <taxon>Aquimarina</taxon>
    </lineage>
</organism>
<keyword evidence="1" id="KW-1133">Transmembrane helix</keyword>
<dbReference type="RefSeq" id="WP_378318875.1">
    <property type="nucleotide sequence ID" value="NZ_JBHUHY010000002.1"/>
</dbReference>
<protein>
    <recommendedName>
        <fullName evidence="4">Glycerophosphoryl diester phosphodiesterase membrane domain-containing protein</fullName>
    </recommendedName>
</protein>
<dbReference type="EMBL" id="JBHUHY010000002">
    <property type="protein sequence ID" value="MFD2185906.1"/>
    <property type="molecule type" value="Genomic_DNA"/>
</dbReference>
<evidence type="ECO:0000256" key="1">
    <source>
        <dbReference type="SAM" id="Phobius"/>
    </source>
</evidence>
<name>A0ABW5AUZ4_9FLAO</name>
<feature type="transmembrane region" description="Helical" evidence="1">
    <location>
        <begin position="78"/>
        <end position="103"/>
    </location>
</feature>
<feature type="transmembrane region" description="Helical" evidence="1">
    <location>
        <begin position="129"/>
        <end position="149"/>
    </location>
</feature>
<comment type="caution">
    <text evidence="2">The sequence shown here is derived from an EMBL/GenBank/DDBJ whole genome shotgun (WGS) entry which is preliminary data.</text>
</comment>
<proteinExistence type="predicted"/>
<accession>A0ABW5AUZ4</accession>
<evidence type="ECO:0000313" key="2">
    <source>
        <dbReference type="EMBL" id="MFD2185906.1"/>
    </source>
</evidence>
<evidence type="ECO:0008006" key="4">
    <source>
        <dbReference type="Google" id="ProtNLM"/>
    </source>
</evidence>
<feature type="transmembrane region" description="Helical" evidence="1">
    <location>
        <begin position="194"/>
        <end position="221"/>
    </location>
</feature>
<feature type="transmembrane region" description="Helical" evidence="1">
    <location>
        <begin position="241"/>
        <end position="270"/>
    </location>
</feature>
<evidence type="ECO:0000313" key="3">
    <source>
        <dbReference type="Proteomes" id="UP001597344"/>
    </source>
</evidence>
<reference evidence="3" key="1">
    <citation type="journal article" date="2019" name="Int. J. Syst. Evol. Microbiol.">
        <title>The Global Catalogue of Microorganisms (GCM) 10K type strain sequencing project: providing services to taxonomists for standard genome sequencing and annotation.</title>
        <authorList>
            <consortium name="The Broad Institute Genomics Platform"/>
            <consortium name="The Broad Institute Genome Sequencing Center for Infectious Disease"/>
            <person name="Wu L."/>
            <person name="Ma J."/>
        </authorList>
    </citation>
    <scope>NUCLEOTIDE SEQUENCE [LARGE SCALE GENOMIC DNA]</scope>
    <source>
        <strain evidence="3">DT92</strain>
    </source>
</reference>
<keyword evidence="1" id="KW-0812">Transmembrane</keyword>